<evidence type="ECO:0000313" key="2">
    <source>
        <dbReference type="Proteomes" id="UP001352852"/>
    </source>
</evidence>
<keyword evidence="2" id="KW-1185">Reference proteome</keyword>
<gene>
    <name evidence="1" type="ORF">CHARACLAT_019091</name>
</gene>
<organism evidence="1 2">
    <name type="scientific">Characodon lateralis</name>
    <dbReference type="NCBI Taxonomy" id="208331"/>
    <lineage>
        <taxon>Eukaryota</taxon>
        <taxon>Metazoa</taxon>
        <taxon>Chordata</taxon>
        <taxon>Craniata</taxon>
        <taxon>Vertebrata</taxon>
        <taxon>Euteleostomi</taxon>
        <taxon>Actinopterygii</taxon>
        <taxon>Neopterygii</taxon>
        <taxon>Teleostei</taxon>
        <taxon>Neoteleostei</taxon>
        <taxon>Acanthomorphata</taxon>
        <taxon>Ovalentaria</taxon>
        <taxon>Atherinomorphae</taxon>
        <taxon>Cyprinodontiformes</taxon>
        <taxon>Goodeidae</taxon>
        <taxon>Characodon</taxon>
    </lineage>
</organism>
<sequence>MHPQYGWNKSCSPSNSVVDQSAMSHVFHWYLPFLGHRTLHKWHRSLLCIAGFKWDLFPVQMATGLPFVTSPVHNFYGQNF</sequence>
<reference evidence="1 2" key="1">
    <citation type="submission" date="2021-06" db="EMBL/GenBank/DDBJ databases">
        <authorList>
            <person name="Palmer J.M."/>
        </authorList>
    </citation>
    <scope>NUCLEOTIDE SEQUENCE [LARGE SCALE GENOMIC DNA]</scope>
    <source>
        <strain evidence="1 2">CL_MEX2019</strain>
        <tissue evidence="1">Muscle</tissue>
    </source>
</reference>
<protein>
    <submittedName>
        <fullName evidence="1">Uncharacterized protein</fullName>
    </submittedName>
</protein>
<dbReference type="Proteomes" id="UP001352852">
    <property type="component" value="Unassembled WGS sequence"/>
</dbReference>
<evidence type="ECO:0000313" key="1">
    <source>
        <dbReference type="EMBL" id="MED6284425.1"/>
    </source>
</evidence>
<comment type="caution">
    <text evidence="1">The sequence shown here is derived from an EMBL/GenBank/DDBJ whole genome shotgun (WGS) entry which is preliminary data.</text>
</comment>
<name>A0ABU7EC82_9TELE</name>
<dbReference type="EMBL" id="JAHUTJ010050895">
    <property type="protein sequence ID" value="MED6284425.1"/>
    <property type="molecule type" value="Genomic_DNA"/>
</dbReference>
<proteinExistence type="predicted"/>
<accession>A0ABU7EC82</accession>